<evidence type="ECO:0000313" key="3">
    <source>
        <dbReference type="Proteomes" id="UP001491613"/>
    </source>
</evidence>
<evidence type="ECO:0008006" key="4">
    <source>
        <dbReference type="Google" id="ProtNLM"/>
    </source>
</evidence>
<keyword evidence="1" id="KW-0812">Transmembrane</keyword>
<organism evidence="2 3">
    <name type="scientific">Aeromonas enteropelogenes</name>
    <name type="common">Aeromonas trota</name>
    <dbReference type="NCBI Taxonomy" id="29489"/>
    <lineage>
        <taxon>Bacteria</taxon>
        <taxon>Pseudomonadati</taxon>
        <taxon>Pseudomonadota</taxon>
        <taxon>Gammaproteobacteria</taxon>
        <taxon>Aeromonadales</taxon>
        <taxon>Aeromonadaceae</taxon>
        <taxon>Aeromonas</taxon>
    </lineage>
</organism>
<comment type="caution">
    <text evidence="2">The sequence shown here is derived from an EMBL/GenBank/DDBJ whole genome shotgun (WGS) entry which is preliminary data.</text>
</comment>
<dbReference type="RefSeq" id="WP_201941228.1">
    <property type="nucleotide sequence ID" value="NZ_JAAKIZ010000006.1"/>
</dbReference>
<dbReference type="Proteomes" id="UP001491613">
    <property type="component" value="Unassembled WGS sequence"/>
</dbReference>
<gene>
    <name evidence="2" type="ORF">V1482_02505</name>
</gene>
<feature type="transmembrane region" description="Helical" evidence="1">
    <location>
        <begin position="38"/>
        <end position="59"/>
    </location>
</feature>
<keyword evidence="1" id="KW-0472">Membrane</keyword>
<accession>A0ABU9J8H7</accession>
<protein>
    <recommendedName>
        <fullName evidence="4">Bacterial Pleckstrin homology domain-containing protein</fullName>
    </recommendedName>
</protein>
<sequence>MNYEVPFTIHTILLSATILFVAPIVLTCGAEYLFTKKLTLGVTSFVVIIGLVFFTLGVIQITTSKVVLNDDSLILKSLVYTNKTMLKDVELTSGLHEASLPASFRPVLRKNGVGLFGYNAGTFTLNDGTSGFVMLSKPPYLVLGLKGHSGKLIFSANAHLYEALKSHLVKLTYEKNP</sequence>
<proteinExistence type="predicted"/>
<keyword evidence="1" id="KW-1133">Transmembrane helix</keyword>
<evidence type="ECO:0000313" key="2">
    <source>
        <dbReference type="EMBL" id="MEL3918280.1"/>
    </source>
</evidence>
<dbReference type="EMBL" id="JAZDDP010000001">
    <property type="protein sequence ID" value="MEL3918280.1"/>
    <property type="molecule type" value="Genomic_DNA"/>
</dbReference>
<name>A0ABU9J8H7_AEREN</name>
<keyword evidence="3" id="KW-1185">Reference proteome</keyword>
<evidence type="ECO:0000256" key="1">
    <source>
        <dbReference type="SAM" id="Phobius"/>
    </source>
</evidence>
<feature type="transmembrane region" description="Helical" evidence="1">
    <location>
        <begin position="6"/>
        <end position="26"/>
    </location>
</feature>
<reference evidence="2 3" key="1">
    <citation type="submission" date="2024-01" db="EMBL/GenBank/DDBJ databases">
        <title>Horizontal gene transfer in Aeromonas trota.</title>
        <authorList>
            <person name="Otero Olarra J.E."/>
            <person name="Perez Valdespino A."/>
        </authorList>
    </citation>
    <scope>NUCLEOTIDE SEQUENCE [LARGE SCALE GENOMIC DNA]</scope>
    <source>
        <strain evidence="2 3">9.1</strain>
    </source>
</reference>